<sequence length="67" mass="7682">MLDKTSIASFLDLEDLPVYHKGVKYRLSGKRVRKRLYKASNGLKYNADVNGSLTYYEKHSQTLLVMG</sequence>
<evidence type="ECO:0008006" key="2">
    <source>
        <dbReference type="Google" id="ProtNLM"/>
    </source>
</evidence>
<dbReference type="EMBL" id="CP000393">
    <property type="protein sequence ID" value="ABG53974.1"/>
    <property type="molecule type" value="Genomic_DNA"/>
</dbReference>
<dbReference type="OrthoDB" id="443345at2"/>
<dbReference type="AlphaFoldDB" id="Q10UV0"/>
<proteinExistence type="predicted"/>
<dbReference type="RefSeq" id="WP_011614267.1">
    <property type="nucleotide sequence ID" value="NC_008312.1"/>
</dbReference>
<dbReference type="KEGG" id="ter:Tery_5071"/>
<name>Q10UV0_TRIEI</name>
<gene>
    <name evidence="1" type="ordered locus">Tery_5071</name>
</gene>
<dbReference type="HOGENOM" id="CLU_2811215_0_0_3"/>
<organism evidence="1">
    <name type="scientific">Trichodesmium erythraeum (strain IMS101)</name>
    <dbReference type="NCBI Taxonomy" id="203124"/>
    <lineage>
        <taxon>Bacteria</taxon>
        <taxon>Bacillati</taxon>
        <taxon>Cyanobacteriota</taxon>
        <taxon>Cyanophyceae</taxon>
        <taxon>Oscillatoriophycideae</taxon>
        <taxon>Oscillatoriales</taxon>
        <taxon>Microcoleaceae</taxon>
        <taxon>Trichodesmium</taxon>
    </lineage>
</organism>
<reference evidence="1" key="1">
    <citation type="submission" date="2006-06" db="EMBL/GenBank/DDBJ databases">
        <title>Complete sequence of Trichodesmium erythraeum IMS101.</title>
        <authorList>
            <consortium name="US DOE Joint Genome Institute"/>
            <person name="Copeland A."/>
            <person name="Lucas S."/>
            <person name="Lapidus A."/>
            <person name="Barry K."/>
            <person name="Detter J.C."/>
            <person name="Glavina del Rio T."/>
            <person name="Hammon N."/>
            <person name="Israni S."/>
            <person name="Dalin E."/>
            <person name="Tice H."/>
            <person name="Pitluck S."/>
            <person name="Kiss H."/>
            <person name="Munk A.C."/>
            <person name="Brettin T."/>
            <person name="Bruce D."/>
            <person name="Han C."/>
            <person name="Tapia R."/>
            <person name="Gilna P."/>
            <person name="Schmutz J."/>
            <person name="Larimer F."/>
            <person name="Land M."/>
            <person name="Hauser L."/>
            <person name="Kyrpides N."/>
            <person name="Kim E."/>
            <person name="Richardson P."/>
        </authorList>
    </citation>
    <scope>NUCLEOTIDE SEQUENCE [LARGE SCALE GENOMIC DNA]</scope>
    <source>
        <strain evidence="1">IMS101</strain>
    </source>
</reference>
<accession>Q10UV0</accession>
<evidence type="ECO:0000313" key="1">
    <source>
        <dbReference type="EMBL" id="ABG53974.1"/>
    </source>
</evidence>
<protein>
    <recommendedName>
        <fullName evidence="2">Transposase</fullName>
    </recommendedName>
</protein>